<proteinExistence type="predicted"/>
<dbReference type="AlphaFoldDB" id="A0A565CTC6"/>
<comment type="caution">
    <text evidence="2">The sequence shown here is derived from an EMBL/GenBank/DDBJ whole genome shotgun (WGS) entry which is preliminary data.</text>
</comment>
<organism evidence="2 3">
    <name type="scientific">Arabis nemorensis</name>
    <dbReference type="NCBI Taxonomy" id="586526"/>
    <lineage>
        <taxon>Eukaryota</taxon>
        <taxon>Viridiplantae</taxon>
        <taxon>Streptophyta</taxon>
        <taxon>Embryophyta</taxon>
        <taxon>Tracheophyta</taxon>
        <taxon>Spermatophyta</taxon>
        <taxon>Magnoliopsida</taxon>
        <taxon>eudicotyledons</taxon>
        <taxon>Gunneridae</taxon>
        <taxon>Pentapetalae</taxon>
        <taxon>rosids</taxon>
        <taxon>malvids</taxon>
        <taxon>Brassicales</taxon>
        <taxon>Brassicaceae</taxon>
        <taxon>Arabideae</taxon>
        <taxon>Arabis</taxon>
    </lineage>
</organism>
<feature type="transmembrane region" description="Helical" evidence="1">
    <location>
        <begin position="38"/>
        <end position="59"/>
    </location>
</feature>
<keyword evidence="1" id="KW-1133">Transmembrane helix</keyword>
<keyword evidence="1" id="KW-0812">Transmembrane</keyword>
<dbReference type="OrthoDB" id="1082592at2759"/>
<keyword evidence="1" id="KW-0472">Membrane</keyword>
<reference evidence="2" key="1">
    <citation type="submission" date="2019-07" db="EMBL/GenBank/DDBJ databases">
        <authorList>
            <person name="Dittberner H."/>
        </authorList>
    </citation>
    <scope>NUCLEOTIDE SEQUENCE [LARGE SCALE GENOMIC DNA]</scope>
</reference>
<accession>A0A565CTC6</accession>
<dbReference type="EMBL" id="CABITT030000008">
    <property type="protein sequence ID" value="VVB16857.1"/>
    <property type="molecule type" value="Genomic_DNA"/>
</dbReference>
<gene>
    <name evidence="2" type="ORF">ANE_LOCUS27301</name>
</gene>
<protein>
    <submittedName>
        <fullName evidence="2">Uncharacterized protein</fullName>
    </submittedName>
</protein>
<dbReference type="Proteomes" id="UP000489600">
    <property type="component" value="Unassembled WGS sequence"/>
</dbReference>
<sequence>MATSQCSCGLNRQNCPRHRQTPPTGPVEITPSYCCSCYLLSTLILFVVFLILLCMGMLFNRRSCNLELFANSISVSNASTANASKADWRIGFVAKSPVTGCQISLRTMTSRLLRGDEVISEISPALDSFGLLVASGETDGLVTSVGFENAVTPGVIGGVVWDFRVEILAGVKADSRHGLLTVFCGGLPVKFTADSTGNMVGSLLGSMRRCEYLFRRDRSY</sequence>
<evidence type="ECO:0000313" key="2">
    <source>
        <dbReference type="EMBL" id="VVB16857.1"/>
    </source>
</evidence>
<evidence type="ECO:0000313" key="3">
    <source>
        <dbReference type="Proteomes" id="UP000489600"/>
    </source>
</evidence>
<evidence type="ECO:0000256" key="1">
    <source>
        <dbReference type="SAM" id="Phobius"/>
    </source>
</evidence>
<name>A0A565CTC6_9BRAS</name>
<keyword evidence="3" id="KW-1185">Reference proteome</keyword>